<reference evidence="1" key="1">
    <citation type="submission" date="2018-11" db="EMBL/GenBank/DDBJ databases">
        <authorList>
            <consortium name="Genoscope - CEA"/>
            <person name="William W."/>
        </authorList>
    </citation>
    <scope>NUCLEOTIDE SEQUENCE [LARGE SCALE GENOMIC DNA]</scope>
    <source>
        <strain evidence="1">T9AD</strain>
    </source>
</reference>
<sequence>MGKRSEKKHEHALEKCITTGSNHSLRSLGRAKARPLTKCYAPRQTAKECGHCLII</sequence>
<gene>
    <name evidence="1" type="ORF">POT9AD_3265</name>
</gene>
<proteinExistence type="predicted"/>
<dbReference type="AlphaFoldDB" id="A0A653B758"/>
<name>A0A653B758_ECTOL</name>
<organism evidence="1">
    <name type="scientific">Ectopseudomonas oleovorans</name>
    <name type="common">Pseudomonas oleovorans</name>
    <dbReference type="NCBI Taxonomy" id="301"/>
    <lineage>
        <taxon>Bacteria</taxon>
        <taxon>Pseudomonadati</taxon>
        <taxon>Pseudomonadota</taxon>
        <taxon>Gammaproteobacteria</taxon>
        <taxon>Pseudomonadales</taxon>
        <taxon>Pseudomonadaceae</taxon>
        <taxon>Ectopseudomonas</taxon>
    </lineage>
</organism>
<evidence type="ECO:0000313" key="1">
    <source>
        <dbReference type="EMBL" id="VDN64240.1"/>
    </source>
</evidence>
<dbReference type="EMBL" id="LR130779">
    <property type="protein sequence ID" value="VDN64240.1"/>
    <property type="molecule type" value="Genomic_DNA"/>
</dbReference>
<accession>A0A653B758</accession>
<protein>
    <submittedName>
        <fullName evidence="1">Uncharacterized protein</fullName>
    </submittedName>
</protein>